<evidence type="ECO:0000313" key="1">
    <source>
        <dbReference type="EMBL" id="MBX36862.1"/>
    </source>
</evidence>
<name>A0A2P2N306_RHIMU</name>
<dbReference type="EMBL" id="GGEC01056378">
    <property type="protein sequence ID" value="MBX36862.1"/>
    <property type="molecule type" value="Transcribed_RNA"/>
</dbReference>
<organism evidence="1">
    <name type="scientific">Rhizophora mucronata</name>
    <name type="common">Asiatic mangrove</name>
    <dbReference type="NCBI Taxonomy" id="61149"/>
    <lineage>
        <taxon>Eukaryota</taxon>
        <taxon>Viridiplantae</taxon>
        <taxon>Streptophyta</taxon>
        <taxon>Embryophyta</taxon>
        <taxon>Tracheophyta</taxon>
        <taxon>Spermatophyta</taxon>
        <taxon>Magnoliopsida</taxon>
        <taxon>eudicotyledons</taxon>
        <taxon>Gunneridae</taxon>
        <taxon>Pentapetalae</taxon>
        <taxon>rosids</taxon>
        <taxon>fabids</taxon>
        <taxon>Malpighiales</taxon>
        <taxon>Rhizophoraceae</taxon>
        <taxon>Rhizophora</taxon>
    </lineage>
</organism>
<protein>
    <submittedName>
        <fullName evidence="1">Uncharacterized protein</fullName>
    </submittedName>
</protein>
<dbReference type="AlphaFoldDB" id="A0A2P2N306"/>
<reference evidence="1" key="1">
    <citation type="submission" date="2018-02" db="EMBL/GenBank/DDBJ databases">
        <title>Rhizophora mucronata_Transcriptome.</title>
        <authorList>
            <person name="Meera S.P."/>
            <person name="Sreeshan A."/>
            <person name="Augustine A."/>
        </authorList>
    </citation>
    <scope>NUCLEOTIDE SEQUENCE</scope>
    <source>
        <tissue evidence="1">Leaf</tissue>
    </source>
</reference>
<proteinExistence type="predicted"/>
<sequence length="36" mass="3999">MEFGLVNEYVSILAILPVYYYLAWSACDLVSDGVAI</sequence>
<accession>A0A2P2N306</accession>